<comment type="caution">
    <text evidence="2">The sequence shown here is derived from an EMBL/GenBank/DDBJ whole genome shotgun (WGS) entry which is preliminary data.</text>
</comment>
<dbReference type="Gene3D" id="3.40.50.150">
    <property type="entry name" value="Vaccinia Virus protein VP39"/>
    <property type="match status" value="1"/>
</dbReference>
<dbReference type="SUPFAM" id="SSF53335">
    <property type="entry name" value="S-adenosyl-L-methionine-dependent methyltransferases"/>
    <property type="match status" value="1"/>
</dbReference>
<dbReference type="AlphaFoldDB" id="A0A3P3QWR7"/>
<keyword evidence="2" id="KW-0808">Transferase</keyword>
<evidence type="ECO:0000259" key="1">
    <source>
        <dbReference type="Pfam" id="PF13649"/>
    </source>
</evidence>
<dbReference type="InterPro" id="IPR029063">
    <property type="entry name" value="SAM-dependent_MTases_sf"/>
</dbReference>
<accession>A0A3P3QWR7</accession>
<proteinExistence type="predicted"/>
<dbReference type="GO" id="GO:0008168">
    <property type="term" value="F:methyltransferase activity"/>
    <property type="evidence" value="ECO:0007669"/>
    <property type="project" value="UniProtKB-KW"/>
</dbReference>
<feature type="domain" description="Methyltransferase" evidence="1">
    <location>
        <begin position="40"/>
        <end position="137"/>
    </location>
</feature>
<name>A0A3P3QWR7_9FIRM</name>
<dbReference type="RefSeq" id="WP_128674695.1">
    <property type="nucleotide sequence ID" value="NZ_RRCO01000005.1"/>
</dbReference>
<sequence>MAEKGHEFLARIGKTRLRPGGIEATSWLLEKANIKNDSKVLEVACNMGTTLVHIAKKYGCDVVGVDLDEKAIEKANRKIKENGLENRAKAICGNAFDLPFDDESFDVVINEAMLTMLLGEQKEKALREYYRVLKPGGIVLTQDVVLITDNLDRAKELRVGLSRAINVNVEPLLSDGWEGCFESVGFKVDKKIGPMTLMSIPGMMKDEGIFEALSIIKTGLQEFNKEYFQRMRSFMMDNKKELGYICFAGRKD</sequence>
<dbReference type="GO" id="GO:0032259">
    <property type="term" value="P:methylation"/>
    <property type="evidence" value="ECO:0007669"/>
    <property type="project" value="UniProtKB-KW"/>
</dbReference>
<dbReference type="PANTHER" id="PTHR44068:SF11">
    <property type="entry name" value="GERANYL DIPHOSPHATE 2-C-METHYLTRANSFERASE"/>
    <property type="match status" value="1"/>
</dbReference>
<dbReference type="PANTHER" id="PTHR44068">
    <property type="entry name" value="ZGC:194242"/>
    <property type="match status" value="1"/>
</dbReference>
<dbReference type="OrthoDB" id="9808140at2"/>
<keyword evidence="2" id="KW-0489">Methyltransferase</keyword>
<dbReference type="Proteomes" id="UP000272490">
    <property type="component" value="Unassembled WGS sequence"/>
</dbReference>
<dbReference type="Pfam" id="PF13649">
    <property type="entry name" value="Methyltransf_25"/>
    <property type="match status" value="1"/>
</dbReference>
<protein>
    <submittedName>
        <fullName evidence="2">Class I SAM-dependent methyltransferase</fullName>
    </submittedName>
</protein>
<dbReference type="InterPro" id="IPR050447">
    <property type="entry name" value="Erg6_SMT_methyltransf"/>
</dbReference>
<dbReference type="CDD" id="cd02440">
    <property type="entry name" value="AdoMet_MTases"/>
    <property type="match status" value="1"/>
</dbReference>
<evidence type="ECO:0000313" key="2">
    <source>
        <dbReference type="EMBL" id="RRJ24810.1"/>
    </source>
</evidence>
<reference evidence="2 3" key="1">
    <citation type="submission" date="2018-11" db="EMBL/GenBank/DDBJ databases">
        <title>Genome sequencing of Lachnoanaerobaculum sp. KCOM 2030 (= ChDC B114).</title>
        <authorList>
            <person name="Kook J.-K."/>
            <person name="Park S.-N."/>
            <person name="Lim Y.K."/>
        </authorList>
    </citation>
    <scope>NUCLEOTIDE SEQUENCE [LARGE SCALE GENOMIC DNA]</scope>
    <source>
        <strain evidence="2 3">KCOM 2030</strain>
    </source>
</reference>
<evidence type="ECO:0000313" key="3">
    <source>
        <dbReference type="Proteomes" id="UP000272490"/>
    </source>
</evidence>
<organism evidence="2 3">
    <name type="scientific">Lachnoanaerobaculum gingivalis</name>
    <dbReference type="NCBI Taxonomy" id="2490855"/>
    <lineage>
        <taxon>Bacteria</taxon>
        <taxon>Bacillati</taxon>
        <taxon>Bacillota</taxon>
        <taxon>Clostridia</taxon>
        <taxon>Lachnospirales</taxon>
        <taxon>Lachnospiraceae</taxon>
        <taxon>Lachnoanaerobaculum</taxon>
    </lineage>
</organism>
<dbReference type="InterPro" id="IPR041698">
    <property type="entry name" value="Methyltransf_25"/>
</dbReference>
<dbReference type="EMBL" id="RRCO01000005">
    <property type="protein sequence ID" value="RRJ24810.1"/>
    <property type="molecule type" value="Genomic_DNA"/>
</dbReference>
<keyword evidence="3" id="KW-1185">Reference proteome</keyword>
<gene>
    <name evidence="2" type="ORF">EHV10_11100</name>
</gene>